<dbReference type="InterPro" id="IPR018755">
    <property type="entry name" value="Phage_Mu_Gp48"/>
</dbReference>
<organism evidence="1 3">
    <name type="scientific">Citrobacter koseri</name>
    <name type="common">Citrobacter diversus</name>
    <dbReference type="NCBI Taxonomy" id="545"/>
    <lineage>
        <taxon>Bacteria</taxon>
        <taxon>Pseudomonadati</taxon>
        <taxon>Pseudomonadota</taxon>
        <taxon>Gammaproteobacteria</taxon>
        <taxon>Enterobacterales</taxon>
        <taxon>Enterobacteriaceae</taxon>
        <taxon>Citrobacter</taxon>
    </lineage>
</organism>
<sequence length="196" mass="22760">MAHSVDEWLGALWQVMPRGKAWSRDNDNDLTRFLRALARRLSQAEFDAERLLPEMRPETTFLLLEEWEEYLELPECEQASGTIEDRRRAVVEKYHRKGGLAPWQIEAVAAALGFTIRVNVILPHHCLRSCMYPLYPARYRWILQIDVLGISGGRFTCIDNVMTPLLSDRARELECVMTKYRLAGTAYDYIYYAGDN</sequence>
<evidence type="ECO:0000313" key="3">
    <source>
        <dbReference type="Proteomes" id="UP000270272"/>
    </source>
</evidence>
<name>A0A3S4M3X2_CITKO</name>
<dbReference type="EMBL" id="LR134204">
    <property type="protein sequence ID" value="VEB83086.1"/>
    <property type="molecule type" value="Genomic_DNA"/>
</dbReference>
<accession>A0A3S4M3X2</accession>
<dbReference type="AlphaFoldDB" id="A0A3S4M3X2"/>
<reference evidence="1 3" key="1">
    <citation type="submission" date="2018-12" db="EMBL/GenBank/DDBJ databases">
        <authorList>
            <consortium name="Pathogen Informatics"/>
        </authorList>
    </citation>
    <scope>NUCLEOTIDE SEQUENCE [LARGE SCALE GENOMIC DNA]</scope>
    <source>
        <strain evidence="1 3">NCTC11075</strain>
    </source>
</reference>
<dbReference type="Pfam" id="PF10076">
    <property type="entry name" value="Phage_Mu_Gp48"/>
    <property type="match status" value="1"/>
</dbReference>
<protein>
    <submittedName>
        <fullName evidence="1">Phage tail protein</fullName>
    </submittedName>
</protein>
<evidence type="ECO:0000313" key="2">
    <source>
        <dbReference type="EMBL" id="VEB94899.1"/>
    </source>
</evidence>
<evidence type="ECO:0000313" key="1">
    <source>
        <dbReference type="EMBL" id="VEB83086.1"/>
    </source>
</evidence>
<gene>
    <name evidence="1" type="ORF">NCTC11075_00024</name>
    <name evidence="2" type="ORF">NCTC11075_05833</name>
</gene>
<dbReference type="Proteomes" id="UP000270272">
    <property type="component" value="Chromosome"/>
</dbReference>
<proteinExistence type="predicted"/>
<dbReference type="EMBL" id="LR134204">
    <property type="protein sequence ID" value="VEB94899.1"/>
    <property type="molecule type" value="Genomic_DNA"/>
</dbReference>